<keyword evidence="4 8" id="KW-0863">Zinc-finger</keyword>
<dbReference type="PROSITE" id="PS50157">
    <property type="entry name" value="ZINC_FINGER_C2H2_2"/>
    <property type="match status" value="2"/>
</dbReference>
<dbReference type="EMBL" id="JABSTV010001246">
    <property type="protein sequence ID" value="KAH7976672.1"/>
    <property type="molecule type" value="Genomic_DNA"/>
</dbReference>
<evidence type="ECO:0000313" key="11">
    <source>
        <dbReference type="Proteomes" id="UP000821837"/>
    </source>
</evidence>
<evidence type="ECO:0000313" key="10">
    <source>
        <dbReference type="EMBL" id="KAH7976672.1"/>
    </source>
</evidence>
<dbReference type="VEuPathDB" id="VectorBase:RSAN_046479"/>
<feature type="domain" description="C2H2-type" evidence="9">
    <location>
        <begin position="92"/>
        <end position="119"/>
    </location>
</feature>
<keyword evidence="3" id="KW-0677">Repeat</keyword>
<keyword evidence="11" id="KW-1185">Reference proteome</keyword>
<dbReference type="Pfam" id="PF00096">
    <property type="entry name" value="zf-C2H2"/>
    <property type="match status" value="1"/>
</dbReference>
<reference evidence="10" key="1">
    <citation type="journal article" date="2020" name="Cell">
        <title>Large-Scale Comparative Analyses of Tick Genomes Elucidate Their Genetic Diversity and Vector Capacities.</title>
        <authorList>
            <consortium name="Tick Genome and Microbiome Consortium (TIGMIC)"/>
            <person name="Jia N."/>
            <person name="Wang J."/>
            <person name="Shi W."/>
            <person name="Du L."/>
            <person name="Sun Y."/>
            <person name="Zhan W."/>
            <person name="Jiang J.F."/>
            <person name="Wang Q."/>
            <person name="Zhang B."/>
            <person name="Ji P."/>
            <person name="Bell-Sakyi L."/>
            <person name="Cui X.M."/>
            <person name="Yuan T.T."/>
            <person name="Jiang B.G."/>
            <person name="Yang W.F."/>
            <person name="Lam T.T."/>
            <person name="Chang Q.C."/>
            <person name="Ding S.J."/>
            <person name="Wang X.J."/>
            <person name="Zhu J.G."/>
            <person name="Ruan X.D."/>
            <person name="Zhao L."/>
            <person name="Wei J.T."/>
            <person name="Ye R.Z."/>
            <person name="Que T.C."/>
            <person name="Du C.H."/>
            <person name="Zhou Y.H."/>
            <person name="Cheng J.X."/>
            <person name="Dai P.F."/>
            <person name="Guo W.B."/>
            <person name="Han X.H."/>
            <person name="Huang E.J."/>
            <person name="Li L.F."/>
            <person name="Wei W."/>
            <person name="Gao Y.C."/>
            <person name="Liu J.Z."/>
            <person name="Shao H.Z."/>
            <person name="Wang X."/>
            <person name="Wang C.C."/>
            <person name="Yang T.C."/>
            <person name="Huo Q.B."/>
            <person name="Li W."/>
            <person name="Chen H.Y."/>
            <person name="Chen S.E."/>
            <person name="Zhou L.G."/>
            <person name="Ni X.B."/>
            <person name="Tian J.H."/>
            <person name="Sheng Y."/>
            <person name="Liu T."/>
            <person name="Pan Y.S."/>
            <person name="Xia L.Y."/>
            <person name="Li J."/>
            <person name="Zhao F."/>
            <person name="Cao W.C."/>
        </authorList>
    </citation>
    <scope>NUCLEOTIDE SEQUENCE</scope>
    <source>
        <strain evidence="10">Rsan-2018</strain>
    </source>
</reference>
<keyword evidence="6" id="KW-0238">DNA-binding</keyword>
<evidence type="ECO:0000256" key="2">
    <source>
        <dbReference type="ARBA" id="ARBA00022723"/>
    </source>
</evidence>
<dbReference type="GO" id="GO:0003700">
    <property type="term" value="F:DNA-binding transcription factor activity"/>
    <property type="evidence" value="ECO:0007669"/>
    <property type="project" value="TreeGrafter"/>
</dbReference>
<dbReference type="InterPro" id="IPR050589">
    <property type="entry name" value="Ikaros_C2H2-ZF"/>
</dbReference>
<dbReference type="GO" id="GO:0000978">
    <property type="term" value="F:RNA polymerase II cis-regulatory region sequence-specific DNA binding"/>
    <property type="evidence" value="ECO:0007669"/>
    <property type="project" value="TreeGrafter"/>
</dbReference>
<keyword evidence="7" id="KW-0539">Nucleus</keyword>
<dbReference type="PANTHER" id="PTHR24404">
    <property type="entry name" value="ZINC FINGER PROTEIN"/>
    <property type="match status" value="1"/>
</dbReference>
<evidence type="ECO:0000256" key="5">
    <source>
        <dbReference type="ARBA" id="ARBA00022833"/>
    </source>
</evidence>
<dbReference type="AlphaFoldDB" id="A0A9D4QF21"/>
<keyword evidence="2" id="KW-0479">Metal-binding</keyword>
<feature type="domain" description="C2H2-type" evidence="9">
    <location>
        <begin position="120"/>
        <end position="144"/>
    </location>
</feature>
<dbReference type="GO" id="GO:0006357">
    <property type="term" value="P:regulation of transcription by RNA polymerase II"/>
    <property type="evidence" value="ECO:0007669"/>
    <property type="project" value="TreeGrafter"/>
</dbReference>
<evidence type="ECO:0000256" key="8">
    <source>
        <dbReference type="PROSITE-ProRule" id="PRU00042"/>
    </source>
</evidence>
<comment type="subcellular location">
    <subcellularLocation>
        <location evidence="1">Nucleus</location>
    </subcellularLocation>
</comment>
<proteinExistence type="predicted"/>
<dbReference type="InterPro" id="IPR013087">
    <property type="entry name" value="Znf_C2H2_type"/>
</dbReference>
<dbReference type="GO" id="GO:0008270">
    <property type="term" value="F:zinc ion binding"/>
    <property type="evidence" value="ECO:0007669"/>
    <property type="project" value="UniProtKB-KW"/>
</dbReference>
<evidence type="ECO:0000256" key="3">
    <source>
        <dbReference type="ARBA" id="ARBA00022737"/>
    </source>
</evidence>
<dbReference type="GO" id="GO:0005634">
    <property type="term" value="C:nucleus"/>
    <property type="evidence" value="ECO:0007669"/>
    <property type="project" value="UniProtKB-SubCell"/>
</dbReference>
<keyword evidence="5" id="KW-0862">Zinc</keyword>
<reference evidence="10" key="2">
    <citation type="submission" date="2021-09" db="EMBL/GenBank/DDBJ databases">
        <authorList>
            <person name="Jia N."/>
            <person name="Wang J."/>
            <person name="Shi W."/>
            <person name="Du L."/>
            <person name="Sun Y."/>
            <person name="Zhan W."/>
            <person name="Jiang J."/>
            <person name="Wang Q."/>
            <person name="Zhang B."/>
            <person name="Ji P."/>
            <person name="Sakyi L.B."/>
            <person name="Cui X."/>
            <person name="Yuan T."/>
            <person name="Jiang B."/>
            <person name="Yang W."/>
            <person name="Lam T.T.-Y."/>
            <person name="Chang Q."/>
            <person name="Ding S."/>
            <person name="Wang X."/>
            <person name="Zhu J."/>
            <person name="Ruan X."/>
            <person name="Zhao L."/>
            <person name="Wei J."/>
            <person name="Que T."/>
            <person name="Du C."/>
            <person name="Cheng J."/>
            <person name="Dai P."/>
            <person name="Han X."/>
            <person name="Huang E."/>
            <person name="Gao Y."/>
            <person name="Liu J."/>
            <person name="Shao H."/>
            <person name="Ye R."/>
            <person name="Li L."/>
            <person name="Wei W."/>
            <person name="Wang X."/>
            <person name="Wang C."/>
            <person name="Huo Q."/>
            <person name="Li W."/>
            <person name="Guo W."/>
            <person name="Chen H."/>
            <person name="Chen S."/>
            <person name="Zhou L."/>
            <person name="Zhou L."/>
            <person name="Ni X."/>
            <person name="Tian J."/>
            <person name="Zhou Y."/>
            <person name="Sheng Y."/>
            <person name="Liu T."/>
            <person name="Pan Y."/>
            <person name="Xia L."/>
            <person name="Li J."/>
            <person name="Zhao F."/>
            <person name="Cao W."/>
        </authorList>
    </citation>
    <scope>NUCLEOTIDE SEQUENCE</scope>
    <source>
        <strain evidence="10">Rsan-2018</strain>
        <tissue evidence="10">Larvae</tissue>
    </source>
</reference>
<sequence length="155" mass="18103">MYFGTVNRVRETVVVGWTCLQKILVTASSEEVADDLRESDHPSASREPRERRYDDDLVNDLESVSKYFSILRDHHQMGSFVSVQRSDGSVEYQCPQCPYKTTWRGNIRLHQVTHSDQCPFICPQCFKGFKRNHHLKRHLLQVHSVDLNHTFENVV</sequence>
<gene>
    <name evidence="10" type="ORF">HPB52_017908</name>
</gene>
<organism evidence="10 11">
    <name type="scientific">Rhipicephalus sanguineus</name>
    <name type="common">Brown dog tick</name>
    <name type="synonym">Ixodes sanguineus</name>
    <dbReference type="NCBI Taxonomy" id="34632"/>
    <lineage>
        <taxon>Eukaryota</taxon>
        <taxon>Metazoa</taxon>
        <taxon>Ecdysozoa</taxon>
        <taxon>Arthropoda</taxon>
        <taxon>Chelicerata</taxon>
        <taxon>Arachnida</taxon>
        <taxon>Acari</taxon>
        <taxon>Parasitiformes</taxon>
        <taxon>Ixodida</taxon>
        <taxon>Ixodoidea</taxon>
        <taxon>Ixodidae</taxon>
        <taxon>Rhipicephalinae</taxon>
        <taxon>Rhipicephalus</taxon>
        <taxon>Rhipicephalus</taxon>
    </lineage>
</organism>
<evidence type="ECO:0000256" key="1">
    <source>
        <dbReference type="ARBA" id="ARBA00004123"/>
    </source>
</evidence>
<evidence type="ECO:0000256" key="6">
    <source>
        <dbReference type="ARBA" id="ARBA00023125"/>
    </source>
</evidence>
<name>A0A9D4QF21_RHISA</name>
<comment type="caution">
    <text evidence="10">The sequence shown here is derived from an EMBL/GenBank/DDBJ whole genome shotgun (WGS) entry which is preliminary data.</text>
</comment>
<accession>A0A9D4QF21</accession>
<dbReference type="PANTHER" id="PTHR24404:SF111">
    <property type="entry name" value="GASTRULA ZINC FINGER PROTEIN XLCGF49.1-LIKE-RELATED"/>
    <property type="match status" value="1"/>
</dbReference>
<dbReference type="SMART" id="SM00355">
    <property type="entry name" value="ZnF_C2H2"/>
    <property type="match status" value="2"/>
</dbReference>
<protein>
    <recommendedName>
        <fullName evidence="9">C2H2-type domain-containing protein</fullName>
    </recommendedName>
</protein>
<evidence type="ECO:0000259" key="9">
    <source>
        <dbReference type="PROSITE" id="PS50157"/>
    </source>
</evidence>
<dbReference type="SUPFAM" id="SSF57667">
    <property type="entry name" value="beta-beta-alpha zinc fingers"/>
    <property type="match status" value="1"/>
</dbReference>
<dbReference type="InterPro" id="IPR036236">
    <property type="entry name" value="Znf_C2H2_sf"/>
</dbReference>
<evidence type="ECO:0000256" key="7">
    <source>
        <dbReference type="ARBA" id="ARBA00023242"/>
    </source>
</evidence>
<dbReference type="PROSITE" id="PS00028">
    <property type="entry name" value="ZINC_FINGER_C2H2_1"/>
    <property type="match status" value="1"/>
</dbReference>
<evidence type="ECO:0000256" key="4">
    <source>
        <dbReference type="ARBA" id="ARBA00022771"/>
    </source>
</evidence>
<dbReference type="Gene3D" id="3.30.160.60">
    <property type="entry name" value="Classic Zinc Finger"/>
    <property type="match status" value="2"/>
</dbReference>
<dbReference type="Proteomes" id="UP000821837">
    <property type="component" value="Chromosome 10"/>
</dbReference>